<dbReference type="InterPro" id="IPR021840">
    <property type="entry name" value="DUF3433"/>
</dbReference>
<keyword evidence="2" id="KW-1133">Transmembrane helix</keyword>
<organism evidence="3 4">
    <name type="scientific">Zasmidium cellare ATCC 36951</name>
    <dbReference type="NCBI Taxonomy" id="1080233"/>
    <lineage>
        <taxon>Eukaryota</taxon>
        <taxon>Fungi</taxon>
        <taxon>Dikarya</taxon>
        <taxon>Ascomycota</taxon>
        <taxon>Pezizomycotina</taxon>
        <taxon>Dothideomycetes</taxon>
        <taxon>Dothideomycetidae</taxon>
        <taxon>Mycosphaerellales</taxon>
        <taxon>Mycosphaerellaceae</taxon>
        <taxon>Zasmidium</taxon>
    </lineage>
</organism>
<keyword evidence="2" id="KW-0472">Membrane</keyword>
<name>A0A6A6CK13_ZASCE</name>
<evidence type="ECO:0000313" key="3">
    <source>
        <dbReference type="EMBL" id="KAF2166490.1"/>
    </source>
</evidence>
<feature type="transmembrane region" description="Helical" evidence="2">
    <location>
        <begin position="506"/>
        <end position="524"/>
    </location>
</feature>
<dbReference type="AlphaFoldDB" id="A0A6A6CK13"/>
<dbReference type="GeneID" id="54566114"/>
<dbReference type="Proteomes" id="UP000799537">
    <property type="component" value="Unassembled WGS sequence"/>
</dbReference>
<dbReference type="PANTHER" id="PTHR37544:SF3">
    <property type="entry name" value="SPRAY"/>
    <property type="match status" value="1"/>
</dbReference>
<feature type="transmembrane region" description="Helical" evidence="2">
    <location>
        <begin position="235"/>
        <end position="260"/>
    </location>
</feature>
<dbReference type="PANTHER" id="PTHR37544">
    <property type="entry name" value="SPRAY-RELATED"/>
    <property type="match status" value="1"/>
</dbReference>
<accession>A0A6A6CK13</accession>
<dbReference type="RefSeq" id="XP_033667379.1">
    <property type="nucleotide sequence ID" value="XM_033812842.1"/>
</dbReference>
<feature type="transmembrane region" description="Helical" evidence="2">
    <location>
        <begin position="311"/>
        <end position="330"/>
    </location>
</feature>
<feature type="transmembrane region" description="Helical" evidence="2">
    <location>
        <begin position="46"/>
        <end position="67"/>
    </location>
</feature>
<reference evidence="3" key="1">
    <citation type="journal article" date="2020" name="Stud. Mycol.">
        <title>101 Dothideomycetes genomes: a test case for predicting lifestyles and emergence of pathogens.</title>
        <authorList>
            <person name="Haridas S."/>
            <person name="Albert R."/>
            <person name="Binder M."/>
            <person name="Bloem J."/>
            <person name="Labutti K."/>
            <person name="Salamov A."/>
            <person name="Andreopoulos B."/>
            <person name="Baker S."/>
            <person name="Barry K."/>
            <person name="Bills G."/>
            <person name="Bluhm B."/>
            <person name="Cannon C."/>
            <person name="Castanera R."/>
            <person name="Culley D."/>
            <person name="Daum C."/>
            <person name="Ezra D."/>
            <person name="Gonzalez J."/>
            <person name="Henrissat B."/>
            <person name="Kuo A."/>
            <person name="Liang C."/>
            <person name="Lipzen A."/>
            <person name="Lutzoni F."/>
            <person name="Magnuson J."/>
            <person name="Mondo S."/>
            <person name="Nolan M."/>
            <person name="Ohm R."/>
            <person name="Pangilinan J."/>
            <person name="Park H.-J."/>
            <person name="Ramirez L."/>
            <person name="Alfaro M."/>
            <person name="Sun H."/>
            <person name="Tritt A."/>
            <person name="Yoshinaga Y."/>
            <person name="Zwiers L.-H."/>
            <person name="Turgeon B."/>
            <person name="Goodwin S."/>
            <person name="Spatafora J."/>
            <person name="Crous P."/>
            <person name="Grigoriev I."/>
        </authorList>
    </citation>
    <scope>NUCLEOTIDE SEQUENCE</scope>
    <source>
        <strain evidence="3">ATCC 36951</strain>
    </source>
</reference>
<dbReference type="Pfam" id="PF11915">
    <property type="entry name" value="DUF3433"/>
    <property type="match status" value="2"/>
</dbReference>
<evidence type="ECO:0000256" key="2">
    <source>
        <dbReference type="SAM" id="Phobius"/>
    </source>
</evidence>
<feature type="transmembrane region" description="Helical" evidence="2">
    <location>
        <begin position="604"/>
        <end position="624"/>
    </location>
</feature>
<sequence>MAKEPIHEQKALISEESLHEAVPADKRTCIDSSGQKFNYRPGILRTWALTTLLILTAVLFGLVQYAVGVLPHGTVRVPIAGDGVKHEWGSLVGRQLVSTSSSEIYPAQSIPTSDACPECVSSSSQEISPPTITGATPPSAYIQPSETITRSVHTSTAPATTRTSPAAYLASSETYTLSATPPSAYVDPVSSTTASSAYVDPVSTTTNTHKVGATPGPAYDFNLASQHEAGGGVVVYTWTAAQVFVGTYLPVLVAVFYRALWSVLNNHMALIDPFRQMNRANGARADQVLFSFYHSRVSILDIFRAIWRGRWGLGSSAIAAALTCILPALASEAIWVDTTWDCSNPNVGSNNPCPARMTVSVIVARVLQVLLALCALLVLLVIFDLRSRPTGLRSCPASIAGVACLVRHPSLERDFRGFQTAFREGERFAKEFFAGKRYRLGFWEDRSGVRCYGIRPVSVYEDDIFSQASIQVVPKVDAAEEADVPGSLHVPSANGSRASRWGFQEIALMIMIVGAFGVVLAYTLDYRDDGFNRFFNSNTFGPRFLLTATGTIIVHFWTQIAHTTTITAPFHRLSHQRSPSPTTIAFNPTTTPLLATFSALRARYFLAAAVATAALLAEALNIVISGVPFAPGQVHLQFLVSAYASLGILGVMVGVLGVVLVLRRRRREELVVVEPFTLAGMMSYVVGGRVLEGDGGVGSGGGRRYFLREVVLEDGERRVVVDGVDSLDG</sequence>
<keyword evidence="2" id="KW-0812">Transmembrane</keyword>
<evidence type="ECO:0000313" key="4">
    <source>
        <dbReference type="Proteomes" id="UP000799537"/>
    </source>
</evidence>
<protein>
    <submittedName>
        <fullName evidence="3">Uncharacterized protein</fullName>
    </submittedName>
</protein>
<feature type="transmembrane region" description="Helical" evidence="2">
    <location>
        <begin position="362"/>
        <end position="383"/>
    </location>
</feature>
<proteinExistence type="predicted"/>
<feature type="region of interest" description="Disordered" evidence="1">
    <location>
        <begin position="116"/>
        <end position="140"/>
    </location>
</feature>
<evidence type="ECO:0000256" key="1">
    <source>
        <dbReference type="SAM" id="MobiDB-lite"/>
    </source>
</evidence>
<feature type="transmembrane region" description="Helical" evidence="2">
    <location>
        <begin position="544"/>
        <end position="568"/>
    </location>
</feature>
<feature type="transmembrane region" description="Helical" evidence="2">
    <location>
        <begin position="636"/>
        <end position="662"/>
    </location>
</feature>
<gene>
    <name evidence="3" type="ORF">M409DRAFT_54831</name>
</gene>
<dbReference type="EMBL" id="ML993596">
    <property type="protein sequence ID" value="KAF2166490.1"/>
    <property type="molecule type" value="Genomic_DNA"/>
</dbReference>
<dbReference type="OrthoDB" id="5428901at2759"/>
<keyword evidence="4" id="KW-1185">Reference proteome</keyword>
<feature type="compositionally biased region" description="Polar residues" evidence="1">
    <location>
        <begin position="120"/>
        <end position="140"/>
    </location>
</feature>